<comment type="caution">
    <text evidence="2">The sequence shown here is derived from an EMBL/GenBank/DDBJ whole genome shotgun (WGS) entry which is preliminary data.</text>
</comment>
<proteinExistence type="predicted"/>
<keyword evidence="3" id="KW-1185">Reference proteome</keyword>
<reference evidence="2 3" key="1">
    <citation type="journal article" date="2013" name="Biodegradation">
        <title>Quantitative proteomic analysis of ibuprofen-degrading Patulibacter sp. strain I11.</title>
        <authorList>
            <person name="Almeida B."/>
            <person name="Kjeldal H."/>
            <person name="Lolas I."/>
            <person name="Knudsen A.D."/>
            <person name="Carvalho G."/>
            <person name="Nielsen K.L."/>
            <person name="Barreto Crespo M.T."/>
            <person name="Stensballe A."/>
            <person name="Nielsen J.L."/>
        </authorList>
    </citation>
    <scope>NUCLEOTIDE SEQUENCE [LARGE SCALE GENOMIC DNA]</scope>
    <source>
        <strain evidence="2 3">I11</strain>
    </source>
</reference>
<protein>
    <submittedName>
        <fullName evidence="2">Uncharacterized protein</fullName>
    </submittedName>
</protein>
<evidence type="ECO:0000313" key="3">
    <source>
        <dbReference type="Proteomes" id="UP000005143"/>
    </source>
</evidence>
<dbReference type="Proteomes" id="UP000005143">
    <property type="component" value="Unassembled WGS sequence"/>
</dbReference>
<evidence type="ECO:0000313" key="2">
    <source>
        <dbReference type="EMBL" id="EHN09742.1"/>
    </source>
</evidence>
<sequence>MIERCDRAHTRLAPTTRPHQVHRPTDAGPGCRIAHRL</sequence>
<evidence type="ECO:0000256" key="1">
    <source>
        <dbReference type="SAM" id="MobiDB-lite"/>
    </source>
</evidence>
<gene>
    <name evidence="2" type="ORF">PAI11_34200</name>
</gene>
<dbReference type="EMBL" id="AGUD01000255">
    <property type="protein sequence ID" value="EHN09742.1"/>
    <property type="molecule type" value="Genomic_DNA"/>
</dbReference>
<feature type="region of interest" description="Disordered" evidence="1">
    <location>
        <begin position="1"/>
        <end position="37"/>
    </location>
</feature>
<organism evidence="2 3">
    <name type="scientific">Patulibacter medicamentivorans</name>
    <dbReference type="NCBI Taxonomy" id="1097667"/>
    <lineage>
        <taxon>Bacteria</taxon>
        <taxon>Bacillati</taxon>
        <taxon>Actinomycetota</taxon>
        <taxon>Thermoleophilia</taxon>
        <taxon>Solirubrobacterales</taxon>
        <taxon>Patulibacteraceae</taxon>
        <taxon>Patulibacter</taxon>
    </lineage>
</organism>
<dbReference type="AlphaFoldDB" id="H0E9A3"/>
<accession>H0E9A3</accession>
<name>H0E9A3_9ACTN</name>